<sequence length="488" mass="56278">MALFHLHVTQVKRSAGQSVVTSAAYRAGEKLYSEYYGEVSDYTHKGGVVCTDILLPPQAPNQYQDRATLWNAVEKAERGKKAQLAYSFDIALQNEFSLEENIALARQFVSEQLVGRGMIADFAIHQPDKEDGGIPNPHFHVLCPIRPIEPDGKWGCKQRRRYRLDEDGNRIMGEDGKPLFDAVPTTDWGSPETLEHWREAWAAMVNAKFEEKGLTCRIDHRSYERQGLDLLPTVHEGVAVRQMEAKGIPTDKGDLNRWIKKANNILRDIRKKIAGLTDWIKAIKEELSKPQAPTLAALLTDYYEGRNAGAWSRNARIGNLKGFAEAINFLTERGIATLEDLETHIAAQSERTEAINTSMKAKRDRLNELKELLRLVDLYRDTKPVYDELQGIKWKGKREKFEREHENELRTFHMARRKLDKHRSPAGKIPVHAWEQEQARLHQEYTAEYEQYKPIQDDLRRLQQVKRNADAAIHQQEQTQQKRREVER</sequence>
<keyword evidence="2" id="KW-0184">Conjugation</keyword>
<dbReference type="Pfam" id="PF03389">
    <property type="entry name" value="MobA_MobL"/>
    <property type="match status" value="1"/>
</dbReference>
<evidence type="ECO:0000256" key="3">
    <source>
        <dbReference type="SAM" id="MobiDB-lite"/>
    </source>
</evidence>
<proteinExistence type="inferred from homology"/>
<dbReference type="Gene3D" id="3.30.930.30">
    <property type="match status" value="1"/>
</dbReference>
<comment type="caution">
    <text evidence="5">The sequence shown here is derived from an EMBL/GenBank/DDBJ whole genome shotgun (WGS) entry which is preliminary data.</text>
</comment>
<feature type="region of interest" description="Disordered" evidence="3">
    <location>
        <begin position="461"/>
        <end position="488"/>
    </location>
</feature>
<gene>
    <name evidence="5" type="ORF">H8S55_11105</name>
</gene>
<dbReference type="GeneID" id="98839012"/>
<dbReference type="AlphaFoldDB" id="A0A8J6M525"/>
<evidence type="ECO:0000313" key="5">
    <source>
        <dbReference type="EMBL" id="MBC5717857.1"/>
    </source>
</evidence>
<keyword evidence="6" id="KW-1185">Reference proteome</keyword>
<comment type="similarity">
    <text evidence="1">Belongs to the MobA/MobL family.</text>
</comment>
<organism evidence="5 6">
    <name type="scientific">Flintibacter faecis</name>
    <dbReference type="NCBI Taxonomy" id="2763047"/>
    <lineage>
        <taxon>Bacteria</taxon>
        <taxon>Bacillati</taxon>
        <taxon>Bacillota</taxon>
        <taxon>Clostridia</taxon>
        <taxon>Eubacteriales</taxon>
        <taxon>Flintibacter</taxon>
    </lineage>
</organism>
<reference evidence="5" key="1">
    <citation type="submission" date="2020-08" db="EMBL/GenBank/DDBJ databases">
        <title>Genome public.</title>
        <authorList>
            <person name="Liu C."/>
            <person name="Sun Q."/>
        </authorList>
    </citation>
    <scope>NUCLEOTIDE SEQUENCE</scope>
    <source>
        <strain evidence="5">BX5</strain>
    </source>
</reference>
<name>A0A8J6M525_9FIRM</name>
<dbReference type="NCBIfam" id="NF041496">
    <property type="entry name" value="MobQ"/>
    <property type="match status" value="1"/>
</dbReference>
<evidence type="ECO:0000256" key="1">
    <source>
        <dbReference type="ARBA" id="ARBA00010873"/>
    </source>
</evidence>
<protein>
    <submittedName>
        <fullName evidence="5">MobA/MobL family protein</fullName>
    </submittedName>
</protein>
<evidence type="ECO:0000256" key="2">
    <source>
        <dbReference type="ARBA" id="ARBA00022971"/>
    </source>
</evidence>
<feature type="domain" description="MobA/MobL protein" evidence="4">
    <location>
        <begin position="17"/>
        <end position="246"/>
    </location>
</feature>
<dbReference type="RefSeq" id="WP_021631986.1">
    <property type="nucleotide sequence ID" value="NZ_JACOPN010000008.1"/>
</dbReference>
<evidence type="ECO:0000313" key="6">
    <source>
        <dbReference type="Proteomes" id="UP000602260"/>
    </source>
</evidence>
<accession>A0A8J6M525</accession>
<evidence type="ECO:0000259" key="4">
    <source>
        <dbReference type="Pfam" id="PF03389"/>
    </source>
</evidence>
<dbReference type="InterPro" id="IPR005053">
    <property type="entry name" value="MobA_MobL"/>
</dbReference>
<dbReference type="EMBL" id="JACOPN010000008">
    <property type="protein sequence ID" value="MBC5717857.1"/>
    <property type="molecule type" value="Genomic_DNA"/>
</dbReference>
<dbReference type="Proteomes" id="UP000602260">
    <property type="component" value="Unassembled WGS sequence"/>
</dbReference>